<dbReference type="Pfam" id="PF02132">
    <property type="entry name" value="RecR_ZnF"/>
    <property type="match status" value="1"/>
</dbReference>
<evidence type="ECO:0000256" key="2">
    <source>
        <dbReference type="ARBA" id="ARBA00022763"/>
    </source>
</evidence>
<evidence type="ECO:0000256" key="6">
    <source>
        <dbReference type="ARBA" id="ARBA00023204"/>
    </source>
</evidence>
<evidence type="ECO:0000256" key="5">
    <source>
        <dbReference type="ARBA" id="ARBA00023172"/>
    </source>
</evidence>
<sequence>MNVYAKPVARLIDHLARLPGIGPKTAQRLAFHLLNAPAEVALSLARAVEEARSTVRTCSSCGYLTDQDPCFICRDDRRRQDLLCVVERPRDVVAMEKARSFRGLYHVLQGAISPMEGIGPEQLNIRRLLQRLDGGTVKEVILATNPNVEGDATALYLAGLLRNLDLRVTRLAHGLPVGADLEYADEVTLSKAMEGRQEIK</sequence>
<keyword evidence="4" id="KW-0862">Zinc</keyword>
<evidence type="ECO:0000259" key="7">
    <source>
        <dbReference type="PROSITE" id="PS50880"/>
    </source>
</evidence>
<keyword evidence="1" id="KW-0479">Metal-binding</keyword>
<accession>A0A485LY01</accession>
<evidence type="ECO:0000256" key="4">
    <source>
        <dbReference type="ARBA" id="ARBA00022833"/>
    </source>
</evidence>
<dbReference type="Gene3D" id="3.30.60.80">
    <property type="match status" value="1"/>
</dbReference>
<keyword evidence="2" id="KW-0227">DNA damage</keyword>
<name>A0A485LY01_9ZZZZ</name>
<dbReference type="Gene3D" id="6.10.250.240">
    <property type="match status" value="1"/>
</dbReference>
<keyword evidence="5" id="KW-0233">DNA recombination</keyword>
<dbReference type="InterPro" id="IPR015967">
    <property type="entry name" value="Rcmb_RecR_Znf"/>
</dbReference>
<dbReference type="Pfam" id="PF21175">
    <property type="entry name" value="RecR_C"/>
    <property type="match status" value="1"/>
</dbReference>
<dbReference type="InterPro" id="IPR006171">
    <property type="entry name" value="TOPRIM_dom"/>
</dbReference>
<dbReference type="CDD" id="cd01025">
    <property type="entry name" value="TOPRIM_recR"/>
    <property type="match status" value="1"/>
</dbReference>
<organism evidence="8">
    <name type="scientific">anaerobic digester metagenome</name>
    <dbReference type="NCBI Taxonomy" id="1263854"/>
    <lineage>
        <taxon>unclassified sequences</taxon>
        <taxon>metagenomes</taxon>
        <taxon>ecological metagenomes</taxon>
    </lineage>
</organism>
<dbReference type="Pfam" id="PF21176">
    <property type="entry name" value="RecR_HhH"/>
    <property type="match status" value="1"/>
</dbReference>
<dbReference type="PANTHER" id="PTHR30446">
    <property type="entry name" value="RECOMBINATION PROTEIN RECR"/>
    <property type="match status" value="1"/>
</dbReference>
<gene>
    <name evidence="8" type="primary">recR</name>
    <name evidence="8" type="ORF">SCFA_2210005</name>
</gene>
<reference evidence="8" key="1">
    <citation type="submission" date="2019-03" db="EMBL/GenBank/DDBJ databases">
        <authorList>
            <person name="Hao L."/>
        </authorList>
    </citation>
    <scope>NUCLEOTIDE SEQUENCE</scope>
</reference>
<dbReference type="Gene3D" id="3.40.1360.10">
    <property type="match status" value="1"/>
</dbReference>
<dbReference type="SMART" id="SM00493">
    <property type="entry name" value="TOPRIM"/>
    <property type="match status" value="1"/>
</dbReference>
<keyword evidence="3" id="KW-0863">Zinc-finger</keyword>
<dbReference type="GO" id="GO:0006310">
    <property type="term" value="P:DNA recombination"/>
    <property type="evidence" value="ECO:0007669"/>
    <property type="project" value="UniProtKB-KW"/>
</dbReference>
<dbReference type="GO" id="GO:0006281">
    <property type="term" value="P:DNA repair"/>
    <property type="evidence" value="ECO:0007669"/>
    <property type="project" value="UniProtKB-KW"/>
</dbReference>
<dbReference type="GO" id="GO:0003677">
    <property type="term" value="F:DNA binding"/>
    <property type="evidence" value="ECO:0007669"/>
    <property type="project" value="InterPro"/>
</dbReference>
<dbReference type="PROSITE" id="PS50880">
    <property type="entry name" value="TOPRIM"/>
    <property type="match status" value="1"/>
</dbReference>
<dbReference type="NCBIfam" id="TIGR00615">
    <property type="entry name" value="recR"/>
    <property type="match status" value="1"/>
</dbReference>
<evidence type="ECO:0000256" key="1">
    <source>
        <dbReference type="ARBA" id="ARBA00022723"/>
    </source>
</evidence>
<proteinExistence type="inferred from homology"/>
<dbReference type="AlphaFoldDB" id="A0A485LY01"/>
<dbReference type="Gene3D" id="1.10.8.420">
    <property type="entry name" value="RecR Domain 1"/>
    <property type="match status" value="1"/>
</dbReference>
<dbReference type="InterPro" id="IPR034137">
    <property type="entry name" value="TOPRIM_RecR"/>
</dbReference>
<evidence type="ECO:0000256" key="3">
    <source>
        <dbReference type="ARBA" id="ARBA00022771"/>
    </source>
</evidence>
<dbReference type="HAMAP" id="MF_00017">
    <property type="entry name" value="RecR"/>
    <property type="match status" value="1"/>
</dbReference>
<evidence type="ECO:0000313" key="8">
    <source>
        <dbReference type="EMBL" id="VFU13611.1"/>
    </source>
</evidence>
<feature type="domain" description="Toprim" evidence="7">
    <location>
        <begin position="81"/>
        <end position="176"/>
    </location>
</feature>
<dbReference type="InterPro" id="IPR000093">
    <property type="entry name" value="DNA_Rcmb_RecR"/>
</dbReference>
<keyword evidence="6" id="KW-0234">DNA repair</keyword>
<dbReference type="EMBL" id="CAADRN010000137">
    <property type="protein sequence ID" value="VFU13611.1"/>
    <property type="molecule type" value="Genomic_DNA"/>
</dbReference>
<dbReference type="GO" id="GO:0008270">
    <property type="term" value="F:zinc ion binding"/>
    <property type="evidence" value="ECO:0007669"/>
    <property type="project" value="UniProtKB-KW"/>
</dbReference>
<dbReference type="PANTHER" id="PTHR30446:SF0">
    <property type="entry name" value="RECOMBINATION PROTEIN RECR"/>
    <property type="match status" value="1"/>
</dbReference>
<dbReference type="SUPFAM" id="SSF111304">
    <property type="entry name" value="Recombination protein RecR"/>
    <property type="match status" value="1"/>
</dbReference>
<protein>
    <submittedName>
        <fullName evidence="8">RecA filament-DNA complex stabilisation factor</fullName>
    </submittedName>
</protein>
<dbReference type="InterPro" id="IPR023627">
    <property type="entry name" value="Rcmb_RecR"/>
</dbReference>
<dbReference type="Pfam" id="PF13662">
    <property type="entry name" value="Toprim_4"/>
    <property type="match status" value="1"/>
</dbReference>